<evidence type="ECO:0000313" key="4">
    <source>
        <dbReference type="Proteomes" id="UP001517367"/>
    </source>
</evidence>
<keyword evidence="4" id="KW-1185">Reference proteome</keyword>
<sequence>MLDLSSYLVRDDGKNRDYERGAAKRLKSTLTIMQKGGSIYILTNVNRTVLYIGVTSDLLSRLIAHREKKYPKSFTAKYGAVICIYYETFFSIEEAIEREKEIKKWRKEKKNNLINSMNPSWKDLWDEVKEW</sequence>
<dbReference type="EMBL" id="SRMP02000049">
    <property type="protein sequence ID" value="MFN0293373.1"/>
    <property type="molecule type" value="Genomic_DNA"/>
</dbReference>
<dbReference type="Gene3D" id="3.40.1440.10">
    <property type="entry name" value="GIY-YIG endonuclease"/>
    <property type="match status" value="1"/>
</dbReference>
<dbReference type="InterPro" id="IPR050190">
    <property type="entry name" value="UPF0213_domain"/>
</dbReference>
<comment type="caution">
    <text evidence="3">The sequence shown here is derived from an EMBL/GenBank/DDBJ whole genome shotgun (WGS) entry which is preliminary data.</text>
</comment>
<dbReference type="InterPro" id="IPR035901">
    <property type="entry name" value="GIY-YIG_endonuc_sf"/>
</dbReference>
<protein>
    <submittedName>
        <fullName evidence="3">GIY-YIG nuclease family protein</fullName>
    </submittedName>
</protein>
<dbReference type="SUPFAM" id="SSF82771">
    <property type="entry name" value="GIY-YIG endonuclease"/>
    <property type="match status" value="1"/>
</dbReference>
<dbReference type="RefSeq" id="WP_246073531.1">
    <property type="nucleotide sequence ID" value="NZ_SRMP02000049.1"/>
</dbReference>
<proteinExistence type="inferred from homology"/>
<reference evidence="3 4" key="1">
    <citation type="submission" date="2024-12" db="EMBL/GenBank/DDBJ databases">
        <authorList>
            <person name="Hu S."/>
        </authorList>
    </citation>
    <scope>NUCLEOTIDE SEQUENCE [LARGE SCALE GENOMIC DNA]</scope>
    <source>
        <strain evidence="3 4">P-25</strain>
    </source>
</reference>
<dbReference type="PROSITE" id="PS50164">
    <property type="entry name" value="GIY_YIG"/>
    <property type="match status" value="1"/>
</dbReference>
<name>A0ABW9JQ13_9SPHI</name>
<organism evidence="3 4">
    <name type="scientific">Pedobacter helvus</name>
    <dbReference type="NCBI Taxonomy" id="2563444"/>
    <lineage>
        <taxon>Bacteria</taxon>
        <taxon>Pseudomonadati</taxon>
        <taxon>Bacteroidota</taxon>
        <taxon>Sphingobacteriia</taxon>
        <taxon>Sphingobacteriales</taxon>
        <taxon>Sphingobacteriaceae</taxon>
        <taxon>Pedobacter</taxon>
    </lineage>
</organism>
<evidence type="ECO:0000256" key="1">
    <source>
        <dbReference type="ARBA" id="ARBA00007435"/>
    </source>
</evidence>
<dbReference type="PANTHER" id="PTHR34477">
    <property type="entry name" value="UPF0213 PROTEIN YHBQ"/>
    <property type="match status" value="1"/>
</dbReference>
<comment type="similarity">
    <text evidence="1">Belongs to the UPF0213 family.</text>
</comment>
<dbReference type="PANTHER" id="PTHR34477:SF5">
    <property type="entry name" value="BSL5627 PROTEIN"/>
    <property type="match status" value="1"/>
</dbReference>
<gene>
    <name evidence="3" type="ORF">E5L68_018455</name>
</gene>
<dbReference type="CDD" id="cd10448">
    <property type="entry name" value="GIY-YIG_unchar_3"/>
    <property type="match status" value="1"/>
</dbReference>
<dbReference type="Pfam" id="PF01541">
    <property type="entry name" value="GIY-YIG"/>
    <property type="match status" value="1"/>
</dbReference>
<accession>A0ABW9JQ13</accession>
<dbReference type="Proteomes" id="UP001517367">
    <property type="component" value="Unassembled WGS sequence"/>
</dbReference>
<dbReference type="InterPro" id="IPR000305">
    <property type="entry name" value="GIY-YIG_endonuc"/>
</dbReference>
<feature type="domain" description="GIY-YIG" evidence="2">
    <location>
        <begin position="35"/>
        <end position="112"/>
    </location>
</feature>
<evidence type="ECO:0000259" key="2">
    <source>
        <dbReference type="PROSITE" id="PS50164"/>
    </source>
</evidence>
<dbReference type="SMART" id="SM00465">
    <property type="entry name" value="GIYc"/>
    <property type="match status" value="1"/>
</dbReference>
<evidence type="ECO:0000313" key="3">
    <source>
        <dbReference type="EMBL" id="MFN0293373.1"/>
    </source>
</evidence>